<evidence type="ECO:0000256" key="6">
    <source>
        <dbReference type="ARBA" id="ARBA00022553"/>
    </source>
</evidence>
<proteinExistence type="inferred from homology"/>
<reference evidence="24" key="2">
    <citation type="journal article" date="2017" name="Sci. Adv.">
        <title>A tail of two voltages: Proteomic comparison of the three electric organs of the electric eel.</title>
        <authorList>
            <person name="Traeger L.L."/>
            <person name="Sabat G."/>
            <person name="Barrett-Wilt G.A."/>
            <person name="Wells G.B."/>
            <person name="Sussman M.R."/>
        </authorList>
    </citation>
    <scope>NUCLEOTIDE SEQUENCE [LARGE SCALE GENOMIC DNA]</scope>
</reference>
<dbReference type="GO" id="GO:0006884">
    <property type="term" value="P:cell volume homeostasis"/>
    <property type="evidence" value="ECO:0007669"/>
    <property type="project" value="TreeGrafter"/>
</dbReference>
<evidence type="ECO:0000256" key="17">
    <source>
        <dbReference type="ARBA" id="ARBA00048452"/>
    </source>
</evidence>
<comment type="catalytic activity">
    <reaction evidence="17">
        <text>K(+)(out) + 2 chloride(out) + Na(+)(out) = K(+)(in) + 2 chloride(in) + Na(+)(in)</text>
        <dbReference type="Rhea" id="RHEA:72395"/>
        <dbReference type="ChEBI" id="CHEBI:17996"/>
        <dbReference type="ChEBI" id="CHEBI:29101"/>
        <dbReference type="ChEBI" id="CHEBI:29103"/>
    </reaction>
    <physiologicalReaction direction="left-to-right" evidence="17">
        <dbReference type="Rhea" id="RHEA:72396"/>
    </physiologicalReaction>
</comment>
<keyword evidence="11" id="KW-0915">Sodium</keyword>
<feature type="transmembrane region" description="Helical" evidence="19">
    <location>
        <begin position="500"/>
        <end position="520"/>
    </location>
</feature>
<evidence type="ECO:0000256" key="18">
    <source>
        <dbReference type="SAM" id="MobiDB-lite"/>
    </source>
</evidence>
<keyword evidence="10 19" id="KW-1133">Transmembrane helix</keyword>
<evidence type="ECO:0000259" key="21">
    <source>
        <dbReference type="Pfam" id="PF03522"/>
    </source>
</evidence>
<feature type="domain" description="Amino acid permease N-terminal" evidence="22">
    <location>
        <begin position="70"/>
        <end position="120"/>
    </location>
</feature>
<keyword evidence="4" id="KW-1003">Cell membrane</keyword>
<evidence type="ECO:0000256" key="16">
    <source>
        <dbReference type="ARBA" id="ARBA00023214"/>
    </source>
</evidence>
<feature type="transmembrane region" description="Helical" evidence="19">
    <location>
        <begin position="333"/>
        <end position="352"/>
    </location>
</feature>
<dbReference type="GeneTree" id="ENSGT00940000158030"/>
<evidence type="ECO:0000256" key="5">
    <source>
        <dbReference type="ARBA" id="ARBA00022538"/>
    </source>
</evidence>
<dbReference type="NCBIfam" id="TIGR00930">
    <property type="entry name" value="2a30"/>
    <property type="match status" value="1"/>
</dbReference>
<keyword evidence="7 19" id="KW-0812">Transmembrane</keyword>
<feature type="transmembrane region" description="Helical" evidence="19">
    <location>
        <begin position="168"/>
        <end position="193"/>
    </location>
</feature>
<evidence type="ECO:0008006" key="25">
    <source>
        <dbReference type="Google" id="ProtNLM"/>
    </source>
</evidence>
<dbReference type="Pfam" id="PF03522">
    <property type="entry name" value="SLC12"/>
    <property type="match status" value="1"/>
</dbReference>
<feature type="transmembrane region" description="Helical" evidence="19">
    <location>
        <begin position="364"/>
        <end position="390"/>
    </location>
</feature>
<evidence type="ECO:0000256" key="7">
    <source>
        <dbReference type="ARBA" id="ARBA00022692"/>
    </source>
</evidence>
<feature type="transmembrane region" description="Helical" evidence="19">
    <location>
        <begin position="556"/>
        <end position="579"/>
    </location>
</feature>
<feature type="domain" description="Amino acid permease/ SLC12A" evidence="20">
    <location>
        <begin position="140"/>
        <end position="637"/>
    </location>
</feature>
<reference evidence="24" key="1">
    <citation type="journal article" date="2014" name="Science">
        <title>Nonhuman genetics. Genomic basis for the convergent evolution of electric organs.</title>
        <authorList>
            <person name="Gallant J.R."/>
            <person name="Traeger L.L."/>
            <person name="Volkening J.D."/>
            <person name="Moffett H."/>
            <person name="Chen P.H."/>
            <person name="Novina C.D."/>
            <person name="Phillips G.N.Jr."/>
            <person name="Anand R."/>
            <person name="Wells G.B."/>
            <person name="Pinch M."/>
            <person name="Guth R."/>
            <person name="Unguez G.A."/>
            <person name="Albert J.S."/>
            <person name="Zakon H.H."/>
            <person name="Samanta M.P."/>
            <person name="Sussman M.R."/>
        </authorList>
    </citation>
    <scope>NUCLEOTIDE SEQUENCE [LARGE SCALE GENOMIC DNA]</scope>
</reference>
<dbReference type="GO" id="GO:0008511">
    <property type="term" value="F:sodium:potassium:chloride symporter activity"/>
    <property type="evidence" value="ECO:0007669"/>
    <property type="project" value="TreeGrafter"/>
</dbReference>
<dbReference type="GO" id="GO:0055075">
    <property type="term" value="P:potassium ion homeostasis"/>
    <property type="evidence" value="ECO:0007669"/>
    <property type="project" value="TreeGrafter"/>
</dbReference>
<dbReference type="InterPro" id="IPR013612">
    <property type="entry name" value="AA_permease_N"/>
</dbReference>
<evidence type="ECO:0000259" key="20">
    <source>
        <dbReference type="Pfam" id="PF00324"/>
    </source>
</evidence>
<dbReference type="InterPro" id="IPR004841">
    <property type="entry name" value="AA-permease/SLC12A_dom"/>
</dbReference>
<name>A0A4W4G6C6_ELEEL</name>
<gene>
    <name evidence="23" type="primary">SLC12A1</name>
</gene>
<keyword evidence="15" id="KW-0739">Sodium transport</keyword>
<dbReference type="InterPro" id="IPR004842">
    <property type="entry name" value="SLC12A_fam"/>
</dbReference>
<dbReference type="Gene3D" id="1.20.1740.10">
    <property type="entry name" value="Amino acid/polyamine transporter I"/>
    <property type="match status" value="1"/>
</dbReference>
<dbReference type="PANTHER" id="PTHR11827:SF93">
    <property type="entry name" value="SOLUTE CARRIER FAMILY 12 MEMBER 1"/>
    <property type="match status" value="1"/>
</dbReference>
<dbReference type="Proteomes" id="UP000314983">
    <property type="component" value="Chromosome 4"/>
</dbReference>
<comment type="subcellular location">
    <subcellularLocation>
        <location evidence="1">Cell membrane</location>
        <topology evidence="1">Multi-pass membrane protein</topology>
    </subcellularLocation>
</comment>
<keyword evidence="8" id="KW-0769">Symport</keyword>
<evidence type="ECO:0000256" key="15">
    <source>
        <dbReference type="ARBA" id="ARBA00023201"/>
    </source>
</evidence>
<evidence type="ECO:0000256" key="8">
    <source>
        <dbReference type="ARBA" id="ARBA00022847"/>
    </source>
</evidence>
<evidence type="ECO:0000256" key="3">
    <source>
        <dbReference type="ARBA" id="ARBA00022448"/>
    </source>
</evidence>
<evidence type="ECO:0000256" key="4">
    <source>
        <dbReference type="ARBA" id="ARBA00022475"/>
    </source>
</evidence>
<dbReference type="PRINTS" id="PR01207">
    <property type="entry name" value="NAKCLTRNSPRT"/>
</dbReference>
<dbReference type="Pfam" id="PF00324">
    <property type="entry name" value="AA_permease"/>
    <property type="match status" value="1"/>
</dbReference>
<reference evidence="23" key="4">
    <citation type="submission" date="2025-08" db="UniProtKB">
        <authorList>
            <consortium name="Ensembl"/>
        </authorList>
    </citation>
    <scope>IDENTIFICATION</scope>
</reference>
<keyword evidence="3" id="KW-0813">Transport</keyword>
<dbReference type="FunFam" id="1.20.1740.10:FF:000005">
    <property type="entry name" value="Solute carrier family 12 member 1"/>
    <property type="match status" value="1"/>
</dbReference>
<keyword evidence="24" id="KW-1185">Reference proteome</keyword>
<feature type="transmembrane region" description="Helical" evidence="19">
    <location>
        <begin position="286"/>
        <end position="305"/>
    </location>
</feature>
<dbReference type="InterPro" id="IPR002443">
    <property type="entry name" value="SLC12A1/SLC12A2"/>
</dbReference>
<keyword evidence="5" id="KW-0633">Potassium transport</keyword>
<dbReference type="PANTHER" id="PTHR11827">
    <property type="entry name" value="SOLUTE CARRIER FAMILY 12, CATION COTRANSPORTERS"/>
    <property type="match status" value="1"/>
</dbReference>
<keyword evidence="9" id="KW-0630">Potassium</keyword>
<evidence type="ECO:0000256" key="13">
    <source>
        <dbReference type="ARBA" id="ARBA00023136"/>
    </source>
</evidence>
<reference evidence="23" key="3">
    <citation type="submission" date="2020-05" db="EMBL/GenBank/DDBJ databases">
        <title>Electrophorus electricus (electric eel) genome, fEleEle1, primary haplotype.</title>
        <authorList>
            <person name="Myers G."/>
            <person name="Meyer A."/>
            <person name="Fedrigo O."/>
            <person name="Formenti G."/>
            <person name="Rhie A."/>
            <person name="Tracey A."/>
            <person name="Sims Y."/>
            <person name="Jarvis E.D."/>
        </authorList>
    </citation>
    <scope>NUCLEOTIDE SEQUENCE [LARGE SCALE GENOMIC DNA]</scope>
</reference>
<organism evidence="23 24">
    <name type="scientific">Electrophorus electricus</name>
    <name type="common">Electric eel</name>
    <name type="synonym">Gymnotus electricus</name>
    <dbReference type="NCBI Taxonomy" id="8005"/>
    <lineage>
        <taxon>Eukaryota</taxon>
        <taxon>Metazoa</taxon>
        <taxon>Chordata</taxon>
        <taxon>Craniata</taxon>
        <taxon>Vertebrata</taxon>
        <taxon>Euteleostomi</taxon>
        <taxon>Actinopterygii</taxon>
        <taxon>Neopterygii</taxon>
        <taxon>Teleostei</taxon>
        <taxon>Ostariophysi</taxon>
        <taxon>Gymnotiformes</taxon>
        <taxon>Gymnotoidei</taxon>
        <taxon>Gymnotidae</taxon>
        <taxon>Electrophorus</taxon>
    </lineage>
</organism>
<dbReference type="GO" id="GO:0055064">
    <property type="term" value="P:chloride ion homeostasis"/>
    <property type="evidence" value="ECO:0007669"/>
    <property type="project" value="TreeGrafter"/>
</dbReference>
<evidence type="ECO:0000256" key="14">
    <source>
        <dbReference type="ARBA" id="ARBA00023180"/>
    </source>
</evidence>
<evidence type="ECO:0000256" key="1">
    <source>
        <dbReference type="ARBA" id="ARBA00004651"/>
    </source>
</evidence>
<dbReference type="InterPro" id="IPR018491">
    <property type="entry name" value="SLC12_C"/>
</dbReference>
<feature type="transmembrane region" description="Helical" evidence="19">
    <location>
        <begin position="141"/>
        <end position="162"/>
    </location>
</feature>
<dbReference type="AlphaFoldDB" id="A0A4W4G6C6"/>
<evidence type="ECO:0000256" key="9">
    <source>
        <dbReference type="ARBA" id="ARBA00022958"/>
    </source>
</evidence>
<evidence type="ECO:0000259" key="22">
    <source>
        <dbReference type="Pfam" id="PF08403"/>
    </source>
</evidence>
<dbReference type="Pfam" id="PF08403">
    <property type="entry name" value="AA_permease_N"/>
    <property type="match status" value="1"/>
</dbReference>
<dbReference type="GO" id="GO:1990573">
    <property type="term" value="P:potassium ion import across plasma membrane"/>
    <property type="evidence" value="ECO:0007669"/>
    <property type="project" value="TreeGrafter"/>
</dbReference>
<keyword evidence="14" id="KW-0325">Glycoprotein</keyword>
<dbReference type="Ensembl" id="ENSEEET00000032285.2">
    <property type="protein sequence ID" value="ENSEEEP00000031899.2"/>
    <property type="gene ID" value="ENSEEEG00000015043.2"/>
</dbReference>
<accession>A0A4W4G6C6</accession>
<evidence type="ECO:0000256" key="12">
    <source>
        <dbReference type="ARBA" id="ARBA00023065"/>
    </source>
</evidence>
<sequence>RTNSLSPGAPERYRIYKHLQPSHIIPSTIRPAKRFQMENPAFEKSKDDPPLYEETPFSSNGYGNGDHRSVRPSVVSAFGHDTLDRVPNIDFYRNAGSVSGHRAIRPSLQELHEVFEKVSDRQTQHNKDNGGVVKFGWIKGVLVRCMLNIWGVMLFIRLSWVFGQAGSGLGIIIIILSMVVTTLTCLSMSAICTNGVVRGGGAYYLISRSLGPEFGGSIGLIFAFANAVAVAMYVVGFSETVVDLLKVNDAIMVDEVNDIRIVGCITVVLLLGISVAGMEWEAKAQIALLVILLLAIANVFVGTFIDQYKRFNVFTAASIMAENFTPNFRDGETFFSVFAIFFPAATGILAGANISGDLKDPQGAIPIGTLLAIFITGITYLGIALCATVVRDATGNLNDTITPGAKCNFSVACNFGYDFSICRTTKCQYGLMNNFQVMTMVSGFGPLITAGTFSATISSALASLVSAPKVFQALCKDNIYKALHFFAKGHGKNNEPIRGYVLTFVIAVAFILIAELNIIAPIISNFFLASYALINFSCFHASYAKSPGWRPAYKYYNMWLSLFGAVLCCAVMFVINWWAALLTYAIEMFLYIYVTVKKPDVNWGSSTQAVTFVNAVNNALTLSGVDDHVKNFRPQCIVLTGTPKTRPALLDLAHSITKNYGLCITSLTAAMEQNQMWLNQQKRKAFYAAVASDNFREGAESLLQASGLGRLRPNTVILGFKRDWKTVYTANVQEYVGVLHDAFDFEYGIVMLRISQGLDISHILEAEGTQEQWRGCLWSSRREENTFLKDPENYHKKHTPLKVLLEYNKLWHFTMEVPHSSDVAKINQRLVEASSQFKRKQGKGTIDVWWLYDDGGLTLLLPYILTTRKKWRECKLRIFIAGQPGHLEQDKEEMQSLLKKFRIKCTDITVIADFNIRPSSENWKLFEDMIEPYRLHEGSKDTAQAEALRKEHPWKITDAELDRFEDKTSLQLRLNELLQESSRAAKLIIVSMPIARKGSVSDHLYMAWLEALTKNVPPTLLVRGNHKSVLTFYS</sequence>
<keyword evidence="12" id="KW-0406">Ion transport</keyword>
<feature type="transmembrane region" description="Helical" evidence="19">
    <location>
        <begin position="526"/>
        <end position="544"/>
    </location>
</feature>
<feature type="region of interest" description="Disordered" evidence="18">
    <location>
        <begin position="42"/>
        <end position="66"/>
    </location>
</feature>
<dbReference type="GO" id="GO:0016324">
    <property type="term" value="C:apical plasma membrane"/>
    <property type="evidence" value="ECO:0007669"/>
    <property type="project" value="TreeGrafter"/>
</dbReference>
<feature type="transmembrane region" description="Helical" evidence="19">
    <location>
        <begin position="259"/>
        <end position="279"/>
    </location>
</feature>
<comment type="similarity">
    <text evidence="2">Belongs to the SLC12A transporter family.</text>
</comment>
<evidence type="ECO:0000256" key="2">
    <source>
        <dbReference type="ARBA" id="ARBA00010593"/>
    </source>
</evidence>
<reference evidence="23" key="5">
    <citation type="submission" date="2025-09" db="UniProtKB">
        <authorList>
            <consortium name="Ensembl"/>
        </authorList>
    </citation>
    <scope>IDENTIFICATION</scope>
</reference>
<protein>
    <recommendedName>
        <fullName evidence="25">Solute carrier family 12 member 1</fullName>
    </recommendedName>
</protein>
<evidence type="ECO:0000313" key="24">
    <source>
        <dbReference type="Proteomes" id="UP000314983"/>
    </source>
</evidence>
<feature type="transmembrane region" description="Helical" evidence="19">
    <location>
        <begin position="214"/>
        <end position="235"/>
    </location>
</feature>
<keyword evidence="16" id="KW-0868">Chloride</keyword>
<keyword evidence="6" id="KW-0597">Phosphoprotein</keyword>
<evidence type="ECO:0000256" key="11">
    <source>
        <dbReference type="ARBA" id="ARBA00023053"/>
    </source>
</evidence>
<dbReference type="GO" id="GO:0055078">
    <property type="term" value="P:sodium ion homeostasis"/>
    <property type="evidence" value="ECO:0007669"/>
    <property type="project" value="TreeGrafter"/>
</dbReference>
<feature type="domain" description="SLC12A transporter C-terminal" evidence="21">
    <location>
        <begin position="646"/>
        <end position="1034"/>
    </location>
</feature>
<keyword evidence="13 19" id="KW-0472">Membrane</keyword>
<evidence type="ECO:0000313" key="23">
    <source>
        <dbReference type="Ensembl" id="ENSEEEP00000031899.2"/>
    </source>
</evidence>
<evidence type="ECO:0000256" key="10">
    <source>
        <dbReference type="ARBA" id="ARBA00022989"/>
    </source>
</evidence>
<evidence type="ECO:0000256" key="19">
    <source>
        <dbReference type="SAM" id="Phobius"/>
    </source>
</evidence>